<dbReference type="Proteomes" id="UP001501844">
    <property type="component" value="Unassembled WGS sequence"/>
</dbReference>
<dbReference type="RefSeq" id="WP_345161866.1">
    <property type="nucleotide sequence ID" value="NZ_BAABGX010000001.1"/>
</dbReference>
<organism evidence="2 3">
    <name type="scientific">Nibribacter koreensis</name>
    <dbReference type="NCBI Taxonomy" id="1084519"/>
    <lineage>
        <taxon>Bacteria</taxon>
        <taxon>Pseudomonadati</taxon>
        <taxon>Bacteroidota</taxon>
        <taxon>Cytophagia</taxon>
        <taxon>Cytophagales</taxon>
        <taxon>Hymenobacteraceae</taxon>
        <taxon>Nibribacter</taxon>
    </lineage>
</organism>
<dbReference type="InterPro" id="IPR002734">
    <property type="entry name" value="RibDG_C"/>
</dbReference>
<dbReference type="PANTHER" id="PTHR38011">
    <property type="entry name" value="DIHYDROFOLATE REDUCTASE FAMILY PROTEIN (AFU_ORTHOLOGUE AFUA_8G06820)"/>
    <property type="match status" value="1"/>
</dbReference>
<evidence type="ECO:0000259" key="1">
    <source>
        <dbReference type="Pfam" id="PF01872"/>
    </source>
</evidence>
<dbReference type="EMBL" id="BAABGX010000001">
    <property type="protein sequence ID" value="GAA4297035.1"/>
    <property type="molecule type" value="Genomic_DNA"/>
</dbReference>
<dbReference type="InterPro" id="IPR050765">
    <property type="entry name" value="Riboflavin_Biosynth_HTPR"/>
</dbReference>
<name>A0ABP8F8F7_9BACT</name>
<evidence type="ECO:0000313" key="3">
    <source>
        <dbReference type="Proteomes" id="UP001501844"/>
    </source>
</evidence>
<dbReference type="PANTHER" id="PTHR38011:SF11">
    <property type="entry name" value="2,5-DIAMINO-6-RIBOSYLAMINO-4(3H)-PYRIMIDINONE 5'-PHOSPHATE REDUCTASE"/>
    <property type="match status" value="1"/>
</dbReference>
<accession>A0ABP8F8F7</accession>
<keyword evidence="3" id="KW-1185">Reference proteome</keyword>
<evidence type="ECO:0000313" key="2">
    <source>
        <dbReference type="EMBL" id="GAA4297035.1"/>
    </source>
</evidence>
<dbReference type="Gene3D" id="3.40.430.10">
    <property type="entry name" value="Dihydrofolate Reductase, subunit A"/>
    <property type="match status" value="1"/>
</dbReference>
<proteinExistence type="predicted"/>
<feature type="domain" description="Bacterial bifunctional deaminase-reductase C-terminal" evidence="1">
    <location>
        <begin position="4"/>
        <end position="168"/>
    </location>
</feature>
<dbReference type="SUPFAM" id="SSF53597">
    <property type="entry name" value="Dihydrofolate reductase-like"/>
    <property type="match status" value="1"/>
</dbReference>
<gene>
    <name evidence="2" type="ORF">GCM10023183_04310</name>
</gene>
<dbReference type="InterPro" id="IPR024072">
    <property type="entry name" value="DHFR-like_dom_sf"/>
</dbReference>
<dbReference type="Pfam" id="PF01872">
    <property type="entry name" value="RibD_C"/>
    <property type="match status" value="1"/>
</dbReference>
<comment type="caution">
    <text evidence="2">The sequence shown here is derived from an EMBL/GenBank/DDBJ whole genome shotgun (WGS) entry which is preliminary data.</text>
</comment>
<protein>
    <submittedName>
        <fullName evidence="2">Dihydrofolate reductase family protein</fullName>
    </submittedName>
</protein>
<reference evidence="3" key="1">
    <citation type="journal article" date="2019" name="Int. J. Syst. Evol. Microbiol.">
        <title>The Global Catalogue of Microorganisms (GCM) 10K type strain sequencing project: providing services to taxonomists for standard genome sequencing and annotation.</title>
        <authorList>
            <consortium name="The Broad Institute Genomics Platform"/>
            <consortium name="The Broad Institute Genome Sequencing Center for Infectious Disease"/>
            <person name="Wu L."/>
            <person name="Ma J."/>
        </authorList>
    </citation>
    <scope>NUCLEOTIDE SEQUENCE [LARGE SCALE GENOMIC DNA]</scope>
    <source>
        <strain evidence="3">JCM 17917</strain>
    </source>
</reference>
<sequence length="176" mass="19417">MERKVKLYIAASLDGFIAGPNDEIDWLNAYMDGSSDYGYNAFYAGVDTTLMGNGTYKVIQNFDPFPYIGKTNYVFSRQTTIPPAPHVDYISQDPVQFVTQLKTTPGKDIWLIGGGQINAILLNAGLIDEIILSYVPEILGRGIPLFTDQTHPTKFTLVSTESFKSGLVQLVLAKRG</sequence>